<protein>
    <submittedName>
        <fullName evidence="1">Uncharacterized protein</fullName>
    </submittedName>
</protein>
<evidence type="ECO:0000313" key="2">
    <source>
        <dbReference type="Proteomes" id="UP001150603"/>
    </source>
</evidence>
<keyword evidence="2" id="KW-1185">Reference proteome</keyword>
<dbReference type="EMBL" id="JANBPW010000816">
    <property type="protein sequence ID" value="KAJ1948190.1"/>
    <property type="molecule type" value="Genomic_DNA"/>
</dbReference>
<accession>A0ACC1JD89</accession>
<comment type="caution">
    <text evidence="1">The sequence shown here is derived from an EMBL/GenBank/DDBJ whole genome shotgun (WGS) entry which is preliminary data.</text>
</comment>
<sequence length="880" mass="97188">MFTRTQLANTDGVHQLVRLEEEDMTIQLRGLRRTLPGAILYWTLVVCTAGLLYVVDTWFHTISLWFIMKPAPLATAEYIQVTDEGKHLSMERVQHVKFSGTLTTVFGNSSKSSDSMELGELRVFVFRHNRFIMHPVSLEYISTSKWKDAQWQQGIVTGRHGLTSQEVNQRMCIFDSCLIDIEEKSWIRLLVEEVLNPFYVFQIASIIIWSCEDYYYYAACIFVISVVSIAVTLISTKRTVRKIKQMAAYSCPVRVLRDRKWEVIDSVGLVPGDIFDMSDEGISVLPCEAIMLEGDCIVNESMLTGESVPESKSPLDSNSNVMELIDLSTHTFKPEISRHVVFAGTKIVRVRKALSRFPRDHSATPNEGAGMLEISETFSDQLSSTVSADVASGPNARATAMVLRTGFNTTKGSLVRSIVFPRPTKFRFYRDAFRFIGVLAVIAMCGFIANTINLHHIGVSTGAIAKKALDLITVVVPPALPASMSIGMAFAARRLRKVGIFCISPSRINVASKVAVMCFDKTGTLTEEGLDLLGVHVASQETGSFIDMHSEIQHVTESITTAKDSSELQDIIGVPGITVFNALATCHSLRLVDNVPIGDPLEAKMFEFTGWQMEENEGNEPEGDQASNATPLPTVIRPPASSTVPAGLEELGILRCFEFSPALRRASVVTKRLHNKYAETYTKGAPEIIRTICRPETIPGDFDVVLDRYTQSGYRVIALAGKPLHMSYRKTAILERNEVESDLTFMGFMVFENRLKPTTAGVLKELRDAKIRMIMCTGDNPLTAVSVAKECELVNPSTTVFVSYLHSEPHSALNEKGNIENAIANPHSPLASVSWRESSGIKVALDPISLVPYATDPQDAQAVAMADDLQKSGQYGVAVT</sequence>
<evidence type="ECO:0000313" key="1">
    <source>
        <dbReference type="EMBL" id="KAJ1948190.1"/>
    </source>
</evidence>
<dbReference type="Proteomes" id="UP001150603">
    <property type="component" value="Unassembled WGS sequence"/>
</dbReference>
<feature type="non-terminal residue" evidence="1">
    <location>
        <position position="880"/>
    </location>
</feature>
<name>A0ACC1JD89_9FUNG</name>
<proteinExistence type="predicted"/>
<organism evidence="1 2">
    <name type="scientific">Linderina macrospora</name>
    <dbReference type="NCBI Taxonomy" id="4868"/>
    <lineage>
        <taxon>Eukaryota</taxon>
        <taxon>Fungi</taxon>
        <taxon>Fungi incertae sedis</taxon>
        <taxon>Zoopagomycota</taxon>
        <taxon>Kickxellomycotina</taxon>
        <taxon>Kickxellomycetes</taxon>
        <taxon>Kickxellales</taxon>
        <taxon>Kickxellaceae</taxon>
        <taxon>Linderina</taxon>
    </lineage>
</organism>
<reference evidence="1" key="1">
    <citation type="submission" date="2022-07" db="EMBL/GenBank/DDBJ databases">
        <title>Phylogenomic reconstructions and comparative analyses of Kickxellomycotina fungi.</title>
        <authorList>
            <person name="Reynolds N.K."/>
            <person name="Stajich J.E."/>
            <person name="Barry K."/>
            <person name="Grigoriev I.V."/>
            <person name="Crous P."/>
            <person name="Smith M.E."/>
        </authorList>
    </citation>
    <scope>NUCLEOTIDE SEQUENCE</scope>
    <source>
        <strain evidence="1">NRRL 5244</strain>
    </source>
</reference>
<gene>
    <name evidence="1" type="ORF">FBU59_001709</name>
</gene>